<name>A0A7C9RIT6_9BRAD</name>
<protein>
    <submittedName>
        <fullName evidence="2">Uncharacterized protein</fullName>
    </submittedName>
</protein>
<accession>A0A7C9RIT6</accession>
<proteinExistence type="predicted"/>
<evidence type="ECO:0000313" key="2">
    <source>
        <dbReference type="EMBL" id="NGX97902.1"/>
    </source>
</evidence>
<reference evidence="2" key="1">
    <citation type="submission" date="2020-02" db="EMBL/GenBank/DDBJ databases">
        <title>Draft genome sequence of Candidatus Afipia apatlaquensis IBT-C3, a potential strain for decolorization of textile dyes.</title>
        <authorList>
            <person name="Sanchez-Reyes A."/>
            <person name="Breton-Deval L."/>
            <person name="Mangelson H."/>
            <person name="Sanchez-Flores A."/>
        </authorList>
    </citation>
    <scope>NUCLEOTIDE SEQUENCE [LARGE SCALE GENOMIC DNA]</scope>
    <source>
        <strain evidence="2">IBT-C3</strain>
    </source>
</reference>
<dbReference type="AlphaFoldDB" id="A0A7C9RIT6"/>
<gene>
    <name evidence="2" type="ORF">G4V63_22640</name>
</gene>
<dbReference type="Proteomes" id="UP000480266">
    <property type="component" value="Unassembled WGS sequence"/>
</dbReference>
<evidence type="ECO:0000313" key="3">
    <source>
        <dbReference type="Proteomes" id="UP000480266"/>
    </source>
</evidence>
<evidence type="ECO:0000256" key="1">
    <source>
        <dbReference type="SAM" id="MobiDB-lite"/>
    </source>
</evidence>
<feature type="region of interest" description="Disordered" evidence="1">
    <location>
        <begin position="173"/>
        <end position="195"/>
    </location>
</feature>
<sequence>MDNAERKSRRGRYIEDQQFPMSIAELKKWGLLRMGQFRTRNEGGAVYMCDLTKEPFFFSLHLPGCLDQRIELIARKVGKGLRWFFKEEATGIVCTKLYLDKTKTRWVSRQIAGYAYRSQSKGKLDRDLAAARALRLKIEGGGKKGPARGNSRRQAQANLERVNLELENVRATLRKDAARRRRQSRKVGPMAAAGS</sequence>
<comment type="caution">
    <text evidence="2">The sequence shown here is derived from an EMBL/GenBank/DDBJ whole genome shotgun (WGS) entry which is preliminary data.</text>
</comment>
<keyword evidence="3" id="KW-1185">Reference proteome</keyword>
<dbReference type="EMBL" id="JAAMRR010001148">
    <property type="protein sequence ID" value="NGX97902.1"/>
    <property type="molecule type" value="Genomic_DNA"/>
</dbReference>
<organism evidence="2 3">
    <name type="scientific">Candidatus Afipia apatlaquensis</name>
    <dbReference type="NCBI Taxonomy" id="2712852"/>
    <lineage>
        <taxon>Bacteria</taxon>
        <taxon>Pseudomonadati</taxon>
        <taxon>Pseudomonadota</taxon>
        <taxon>Alphaproteobacteria</taxon>
        <taxon>Hyphomicrobiales</taxon>
        <taxon>Nitrobacteraceae</taxon>
        <taxon>Afipia</taxon>
    </lineage>
</organism>